<dbReference type="EMBL" id="QNRK01000024">
    <property type="protein sequence ID" value="RBP08639.1"/>
    <property type="molecule type" value="Genomic_DNA"/>
</dbReference>
<sequence>MVVSATVVSDGIPDYRKLAEHRAHVGKVVGKTAAHALLPWIHRAVSNLKRWFIGTLHGVRKQHLRRYLDEFTFRWNRRRRTASACDRLLGLATRLGHASYTDFVEQRA</sequence>
<proteinExistence type="predicted"/>
<evidence type="ECO:0000259" key="1">
    <source>
        <dbReference type="Pfam" id="PF12762"/>
    </source>
</evidence>
<gene>
    <name evidence="2" type="ORF">DFR50_12425</name>
</gene>
<dbReference type="InterPro" id="IPR024445">
    <property type="entry name" value="Tnp_ISXO2-like"/>
</dbReference>
<protein>
    <submittedName>
        <fullName evidence="2">ISXO2 transposase-like protein</fullName>
    </submittedName>
</protein>
<accession>A0A366F4E9</accession>
<comment type="caution">
    <text evidence="2">The sequence shown here is derived from an EMBL/GenBank/DDBJ whole genome shotgun (WGS) entry which is preliminary data.</text>
</comment>
<feature type="domain" description="ISXO2-like transposase" evidence="1">
    <location>
        <begin position="4"/>
        <end position="76"/>
    </location>
</feature>
<dbReference type="Pfam" id="PF12762">
    <property type="entry name" value="DDE_Tnp_IS1595"/>
    <property type="match status" value="1"/>
</dbReference>
<evidence type="ECO:0000313" key="2">
    <source>
        <dbReference type="EMBL" id="RBP08639.1"/>
    </source>
</evidence>
<organism evidence="2 3">
    <name type="scientific">Roseiarcus fermentans</name>
    <dbReference type="NCBI Taxonomy" id="1473586"/>
    <lineage>
        <taxon>Bacteria</taxon>
        <taxon>Pseudomonadati</taxon>
        <taxon>Pseudomonadota</taxon>
        <taxon>Alphaproteobacteria</taxon>
        <taxon>Hyphomicrobiales</taxon>
        <taxon>Roseiarcaceae</taxon>
        <taxon>Roseiarcus</taxon>
    </lineage>
</organism>
<dbReference type="Proteomes" id="UP000253529">
    <property type="component" value="Unassembled WGS sequence"/>
</dbReference>
<reference evidence="2 3" key="1">
    <citation type="submission" date="2018-06" db="EMBL/GenBank/DDBJ databases">
        <title>Genomic Encyclopedia of Type Strains, Phase IV (KMG-IV): sequencing the most valuable type-strain genomes for metagenomic binning, comparative biology and taxonomic classification.</title>
        <authorList>
            <person name="Goeker M."/>
        </authorList>
    </citation>
    <scope>NUCLEOTIDE SEQUENCE [LARGE SCALE GENOMIC DNA]</scope>
    <source>
        <strain evidence="2 3">DSM 24875</strain>
    </source>
</reference>
<name>A0A366F4E9_9HYPH</name>
<evidence type="ECO:0000313" key="3">
    <source>
        <dbReference type="Proteomes" id="UP000253529"/>
    </source>
</evidence>
<keyword evidence="3" id="KW-1185">Reference proteome</keyword>
<dbReference type="AlphaFoldDB" id="A0A366F4E9"/>